<gene>
    <name evidence="6" type="ORF">GE061_014424</name>
</gene>
<evidence type="ECO:0000313" key="7">
    <source>
        <dbReference type="Proteomes" id="UP000466442"/>
    </source>
</evidence>
<feature type="compositionally biased region" description="Basic and acidic residues" evidence="5">
    <location>
        <begin position="308"/>
        <end position="320"/>
    </location>
</feature>
<evidence type="ECO:0000256" key="3">
    <source>
        <dbReference type="ARBA" id="ARBA00022490"/>
    </source>
</evidence>
<feature type="compositionally biased region" description="Basic and acidic residues" evidence="5">
    <location>
        <begin position="209"/>
        <end position="222"/>
    </location>
</feature>
<dbReference type="Proteomes" id="UP000466442">
    <property type="component" value="Linkage Group LG5"/>
</dbReference>
<evidence type="ECO:0000256" key="4">
    <source>
        <dbReference type="ARBA" id="ARBA00022553"/>
    </source>
</evidence>
<proteinExistence type="inferred from homology"/>
<comment type="subcellular location">
    <subcellularLocation>
        <location evidence="1">Cytoplasm</location>
    </subcellularLocation>
</comment>
<protein>
    <recommendedName>
        <fullName evidence="8">Myeloid leukemia factor</fullName>
    </recommendedName>
</protein>
<feature type="region of interest" description="Disordered" evidence="5">
    <location>
        <begin position="55"/>
        <end position="81"/>
    </location>
</feature>
<evidence type="ECO:0000256" key="5">
    <source>
        <dbReference type="SAM" id="MobiDB-lite"/>
    </source>
</evidence>
<dbReference type="InterPro" id="IPR019376">
    <property type="entry name" value="Myeloid_leukemia_factor"/>
</dbReference>
<evidence type="ECO:0000256" key="2">
    <source>
        <dbReference type="ARBA" id="ARBA00008332"/>
    </source>
</evidence>
<organism evidence="6 7">
    <name type="scientific">Apolygus lucorum</name>
    <name type="common">Small green plant bug</name>
    <name type="synonym">Lygocoris lucorum</name>
    <dbReference type="NCBI Taxonomy" id="248454"/>
    <lineage>
        <taxon>Eukaryota</taxon>
        <taxon>Metazoa</taxon>
        <taxon>Ecdysozoa</taxon>
        <taxon>Arthropoda</taxon>
        <taxon>Hexapoda</taxon>
        <taxon>Insecta</taxon>
        <taxon>Pterygota</taxon>
        <taxon>Neoptera</taxon>
        <taxon>Paraneoptera</taxon>
        <taxon>Hemiptera</taxon>
        <taxon>Heteroptera</taxon>
        <taxon>Panheteroptera</taxon>
        <taxon>Cimicomorpha</taxon>
        <taxon>Miridae</taxon>
        <taxon>Mirini</taxon>
        <taxon>Apolygus</taxon>
    </lineage>
</organism>
<dbReference type="PANTHER" id="PTHR13105">
    <property type="entry name" value="MYELOID LEUKEMIA FACTOR"/>
    <property type="match status" value="1"/>
</dbReference>
<dbReference type="Pfam" id="PF10248">
    <property type="entry name" value="Mlf1IP"/>
    <property type="match status" value="1"/>
</dbReference>
<accession>A0A8S9XQU8</accession>
<keyword evidence="4" id="KW-0597">Phosphoprotein</keyword>
<feature type="region of interest" description="Disordered" evidence="5">
    <location>
        <begin position="208"/>
        <end position="339"/>
    </location>
</feature>
<evidence type="ECO:0000256" key="1">
    <source>
        <dbReference type="ARBA" id="ARBA00004496"/>
    </source>
</evidence>
<dbReference type="OrthoDB" id="8707547at2759"/>
<evidence type="ECO:0000313" key="6">
    <source>
        <dbReference type="EMBL" id="KAF6211307.1"/>
    </source>
</evidence>
<dbReference type="EMBL" id="WIXP02000005">
    <property type="protein sequence ID" value="KAF6211307.1"/>
    <property type="molecule type" value="Genomic_DNA"/>
</dbReference>
<keyword evidence="3" id="KW-0963">Cytoplasm</keyword>
<comment type="caution">
    <text evidence="6">The sequence shown here is derived from an EMBL/GenBank/DDBJ whole genome shotgun (WGS) entry which is preliminary data.</text>
</comment>
<feature type="compositionally biased region" description="Acidic residues" evidence="5">
    <location>
        <begin position="330"/>
        <end position="339"/>
    </location>
</feature>
<name>A0A8S9XQU8_APOLU</name>
<dbReference type="AlphaFoldDB" id="A0A8S9XQU8"/>
<dbReference type="GO" id="GO:0005737">
    <property type="term" value="C:cytoplasm"/>
    <property type="evidence" value="ECO:0007669"/>
    <property type="project" value="UniProtKB-SubCell"/>
</dbReference>
<keyword evidence="7" id="KW-1185">Reference proteome</keyword>
<sequence>MSLFGAMMGDLDEDPFFGGQIRRMNQMMNSMFRDPFADMFGGGLFGGPSLMLPGPPGHPAGQLAHPGGHAGGHQPRHHRHPANHESYGPGAMAPFGTFPNLRHVFEMANPANGGAQFSSMQVMTMTSGPDGRPQIYQASSSTRHGPNGVRETKKTIADSRTGLKKMSVGHHIHDRAHIIEREQNVYSGDQEERQEFINLDEEEVDTFDNEWKEKTRGMRRNEAIGYGNGRQRHGGPRDGPRNNDMLALPAAPSSTSSSGRVPPHVTPRRSVHSGSSEPKTKAAAIAENSGDERGKKRPVIVEIDSDTDEPKTKSVRRSSEDEVTITEVTSDSEEETASQ</sequence>
<reference evidence="6" key="1">
    <citation type="journal article" date="2021" name="Mol. Ecol. Resour.">
        <title>Apolygus lucorum genome provides insights into omnivorousness and mesophyll feeding.</title>
        <authorList>
            <person name="Liu Y."/>
            <person name="Liu H."/>
            <person name="Wang H."/>
            <person name="Huang T."/>
            <person name="Liu B."/>
            <person name="Yang B."/>
            <person name="Yin L."/>
            <person name="Li B."/>
            <person name="Zhang Y."/>
            <person name="Zhang S."/>
            <person name="Jiang F."/>
            <person name="Zhang X."/>
            <person name="Ren Y."/>
            <person name="Wang B."/>
            <person name="Wang S."/>
            <person name="Lu Y."/>
            <person name="Wu K."/>
            <person name="Fan W."/>
            <person name="Wang G."/>
        </authorList>
    </citation>
    <scope>NUCLEOTIDE SEQUENCE</scope>
    <source>
        <strain evidence="6">12Hb</strain>
    </source>
</reference>
<feature type="compositionally biased region" description="Low complexity" evidence="5">
    <location>
        <begin position="246"/>
        <end position="258"/>
    </location>
</feature>
<evidence type="ECO:0008006" key="8">
    <source>
        <dbReference type="Google" id="ProtNLM"/>
    </source>
</evidence>
<comment type="similarity">
    <text evidence="2">Belongs to the MLF family.</text>
</comment>